<name>A0AAN9J152_CROPI</name>
<accession>A0AAN9J152</accession>
<proteinExistence type="predicted"/>
<reference evidence="1 2" key="1">
    <citation type="submission" date="2024-01" db="EMBL/GenBank/DDBJ databases">
        <title>The genomes of 5 underutilized Papilionoideae crops provide insights into root nodulation and disease resistanc.</title>
        <authorList>
            <person name="Yuan L."/>
        </authorList>
    </citation>
    <scope>NUCLEOTIDE SEQUENCE [LARGE SCALE GENOMIC DNA]</scope>
    <source>
        <strain evidence="1">ZHUSHIDOU_FW_LH</strain>
        <tissue evidence="1">Leaf</tissue>
    </source>
</reference>
<gene>
    <name evidence="1" type="ORF">RIF29_04553</name>
</gene>
<dbReference type="AlphaFoldDB" id="A0AAN9J152"/>
<sequence length="111" mass="12815">MKFIAAFLSLSFSLQKHDSRSEQTHHLRHQTVNGRRKQLHHHINNPTIRLRQLPIKGSEPPLQFSFICLCFFSSVSVHSQTTQFSCCCCSERMSESIFILITPSSLQSFCF</sequence>
<evidence type="ECO:0000313" key="1">
    <source>
        <dbReference type="EMBL" id="KAK7290260.1"/>
    </source>
</evidence>
<dbReference type="EMBL" id="JAYWIO010000001">
    <property type="protein sequence ID" value="KAK7290260.1"/>
    <property type="molecule type" value="Genomic_DNA"/>
</dbReference>
<evidence type="ECO:0000313" key="2">
    <source>
        <dbReference type="Proteomes" id="UP001372338"/>
    </source>
</evidence>
<organism evidence="1 2">
    <name type="scientific">Crotalaria pallida</name>
    <name type="common">Smooth rattlebox</name>
    <name type="synonym">Crotalaria striata</name>
    <dbReference type="NCBI Taxonomy" id="3830"/>
    <lineage>
        <taxon>Eukaryota</taxon>
        <taxon>Viridiplantae</taxon>
        <taxon>Streptophyta</taxon>
        <taxon>Embryophyta</taxon>
        <taxon>Tracheophyta</taxon>
        <taxon>Spermatophyta</taxon>
        <taxon>Magnoliopsida</taxon>
        <taxon>eudicotyledons</taxon>
        <taxon>Gunneridae</taxon>
        <taxon>Pentapetalae</taxon>
        <taxon>rosids</taxon>
        <taxon>fabids</taxon>
        <taxon>Fabales</taxon>
        <taxon>Fabaceae</taxon>
        <taxon>Papilionoideae</taxon>
        <taxon>50 kb inversion clade</taxon>
        <taxon>genistoids sensu lato</taxon>
        <taxon>core genistoids</taxon>
        <taxon>Crotalarieae</taxon>
        <taxon>Crotalaria</taxon>
    </lineage>
</organism>
<dbReference type="Proteomes" id="UP001372338">
    <property type="component" value="Unassembled WGS sequence"/>
</dbReference>
<comment type="caution">
    <text evidence="1">The sequence shown here is derived from an EMBL/GenBank/DDBJ whole genome shotgun (WGS) entry which is preliminary data.</text>
</comment>
<keyword evidence="2" id="KW-1185">Reference proteome</keyword>
<protein>
    <submittedName>
        <fullName evidence="1">Uncharacterized protein</fullName>
    </submittedName>
</protein>